<keyword evidence="2" id="KW-0812">Transmembrane</keyword>
<dbReference type="OrthoDB" id="3267646at2"/>
<dbReference type="AlphaFoldDB" id="A0A4Q4Z3Q1"/>
<dbReference type="EMBL" id="SDKM01000066">
    <property type="protein sequence ID" value="RYP81484.1"/>
    <property type="molecule type" value="Genomic_DNA"/>
</dbReference>
<reference evidence="5 6" key="1">
    <citation type="submission" date="2019-01" db="EMBL/GenBank/DDBJ databases">
        <title>Nocardioides guangzhouensis sp. nov., an actinobacterium isolated from soil.</title>
        <authorList>
            <person name="Fu Y."/>
            <person name="Cai Y."/>
            <person name="Lin Z."/>
            <person name="Chen P."/>
        </authorList>
    </citation>
    <scope>NUCLEOTIDE SEQUENCE [LARGE SCALE GENOMIC DNA]</scope>
    <source>
        <strain evidence="5 6">130</strain>
    </source>
</reference>
<protein>
    <recommendedName>
        <fullName evidence="7">DoxX family protein</fullName>
    </recommendedName>
</protein>
<proteinExistence type="predicted"/>
<gene>
    <name evidence="5" type="ORF">EKO23_23530</name>
</gene>
<evidence type="ECO:0000313" key="6">
    <source>
        <dbReference type="Proteomes" id="UP000295198"/>
    </source>
</evidence>
<dbReference type="InterPro" id="IPR032808">
    <property type="entry name" value="DoxX"/>
</dbReference>
<accession>A0A4Q4Z3Q1</accession>
<dbReference type="PANTHER" id="PTHR36974:SF1">
    <property type="entry name" value="DOXX FAMILY MEMBRANE PROTEIN"/>
    <property type="match status" value="1"/>
</dbReference>
<evidence type="ECO:0000313" key="5">
    <source>
        <dbReference type="EMBL" id="RYP81484.1"/>
    </source>
</evidence>
<dbReference type="Proteomes" id="UP000295198">
    <property type="component" value="Unassembled WGS sequence"/>
</dbReference>
<organism evidence="5 6">
    <name type="scientific">Nocardioides guangzhouensis</name>
    <dbReference type="NCBI Taxonomy" id="2497878"/>
    <lineage>
        <taxon>Bacteria</taxon>
        <taxon>Bacillati</taxon>
        <taxon>Actinomycetota</taxon>
        <taxon>Actinomycetes</taxon>
        <taxon>Propionibacteriales</taxon>
        <taxon>Nocardioidaceae</taxon>
        <taxon>Nocardioides</taxon>
    </lineage>
</organism>
<keyword evidence="4" id="KW-0472">Membrane</keyword>
<comment type="caution">
    <text evidence="5">The sequence shown here is derived from an EMBL/GenBank/DDBJ whole genome shotgun (WGS) entry which is preliminary data.</text>
</comment>
<dbReference type="PANTHER" id="PTHR36974">
    <property type="entry name" value="MEMBRANE PROTEIN-RELATED"/>
    <property type="match status" value="1"/>
</dbReference>
<keyword evidence="3" id="KW-1133">Transmembrane helix</keyword>
<dbReference type="RefSeq" id="WP_134720925.1">
    <property type="nucleotide sequence ID" value="NZ_SDKM01000066.1"/>
</dbReference>
<evidence type="ECO:0000256" key="4">
    <source>
        <dbReference type="ARBA" id="ARBA00023136"/>
    </source>
</evidence>
<evidence type="ECO:0000256" key="1">
    <source>
        <dbReference type="ARBA" id="ARBA00004141"/>
    </source>
</evidence>
<comment type="subcellular location">
    <subcellularLocation>
        <location evidence="1">Membrane</location>
        <topology evidence="1">Multi-pass membrane protein</topology>
    </subcellularLocation>
</comment>
<evidence type="ECO:0008006" key="7">
    <source>
        <dbReference type="Google" id="ProtNLM"/>
    </source>
</evidence>
<sequence>MDIPKDTLGLVTAFTVSGITHLVKPEVFEPLMPETLPKHREIILASGVAELACAAGILHPRTRRAAGWASAALLVLVFPGNVKQAADAQKTRNTTYQRATLARLPVQLPLIRAALKVARG</sequence>
<keyword evidence="6" id="KW-1185">Reference proteome</keyword>
<name>A0A4Q4Z3Q1_9ACTN</name>
<evidence type="ECO:0000256" key="2">
    <source>
        <dbReference type="ARBA" id="ARBA00022692"/>
    </source>
</evidence>
<dbReference type="Pfam" id="PF13564">
    <property type="entry name" value="DoxX_2"/>
    <property type="match status" value="1"/>
</dbReference>
<dbReference type="GO" id="GO:0016020">
    <property type="term" value="C:membrane"/>
    <property type="evidence" value="ECO:0007669"/>
    <property type="project" value="UniProtKB-SubCell"/>
</dbReference>
<evidence type="ECO:0000256" key="3">
    <source>
        <dbReference type="ARBA" id="ARBA00022989"/>
    </source>
</evidence>